<dbReference type="Gene3D" id="3.30.1950.10">
    <property type="entry name" value="wza like domain"/>
    <property type="match status" value="1"/>
</dbReference>
<dbReference type="Gene3D" id="3.10.560.10">
    <property type="entry name" value="Outer membrane lipoprotein wza domain like"/>
    <property type="match status" value="2"/>
</dbReference>
<evidence type="ECO:0000313" key="5">
    <source>
        <dbReference type="EMBL" id="RJO61796.1"/>
    </source>
</evidence>
<evidence type="ECO:0000259" key="4">
    <source>
        <dbReference type="Pfam" id="PF10531"/>
    </source>
</evidence>
<reference evidence="5 6" key="1">
    <citation type="journal article" date="2017" name="ISME J.">
        <title>Energy and carbon metabolisms in a deep terrestrial subsurface fluid microbial community.</title>
        <authorList>
            <person name="Momper L."/>
            <person name="Jungbluth S.P."/>
            <person name="Lee M.D."/>
            <person name="Amend J.P."/>
        </authorList>
    </citation>
    <scope>NUCLEOTIDE SEQUENCE [LARGE SCALE GENOMIC DNA]</scope>
    <source>
        <strain evidence="5">SURF_29</strain>
    </source>
</reference>
<dbReference type="PANTHER" id="PTHR33619:SF3">
    <property type="entry name" value="POLYSACCHARIDE EXPORT PROTEIN GFCE-RELATED"/>
    <property type="match status" value="1"/>
</dbReference>
<proteinExistence type="predicted"/>
<feature type="domain" description="Soluble ligand binding" evidence="4">
    <location>
        <begin position="252"/>
        <end position="300"/>
    </location>
</feature>
<dbReference type="EMBL" id="QZJW01000010">
    <property type="protein sequence ID" value="RJO61796.1"/>
    <property type="molecule type" value="Genomic_DNA"/>
</dbReference>
<sequence length="363" mass="40049">MIYKFKQRLFVIMIYCLSRFKLLAKYIAFPLICISILSCSSKHYIGSEASMGSPSEKSFETENSKKGGSNLLQSEAEYNKLNSAESSNDLPYKGDYVIGAEDLIEISVYQVEEQNRTVRVSSSGFIKLPLVGTIKASGLTAPELENEISNKLQPYLQEPVVSVFIKEYRSQSITVLGAVLTPQVYIVTRQKFLIDMLSISGGLTKDAGDICYVRRENETIIINIKDLLIRGDMRLNIPVFSGDIIHVPIGGIIFVDGAVNSPGSFNMQGTTTLTQAIAMAKGLKYEAIRDNIRVYRDSGKDARDIIDVDYDAILEKKSSDIFLMDKDVVIVDKSGAKSLWQGFVQSLTGAFRFGSSVSVGAGF</sequence>
<dbReference type="InterPro" id="IPR019554">
    <property type="entry name" value="Soluble_ligand-bd"/>
</dbReference>
<dbReference type="PANTHER" id="PTHR33619">
    <property type="entry name" value="POLYSACCHARIDE EXPORT PROTEIN GFCE-RELATED"/>
    <property type="match status" value="1"/>
</dbReference>
<dbReference type="GO" id="GO:0015159">
    <property type="term" value="F:polysaccharide transmembrane transporter activity"/>
    <property type="evidence" value="ECO:0007669"/>
    <property type="project" value="InterPro"/>
</dbReference>
<dbReference type="Pfam" id="PF02563">
    <property type="entry name" value="Poly_export"/>
    <property type="match status" value="1"/>
</dbReference>
<name>A0A419DF78_9BACT</name>
<dbReference type="InterPro" id="IPR003715">
    <property type="entry name" value="Poly_export_N"/>
</dbReference>
<dbReference type="InterPro" id="IPR049712">
    <property type="entry name" value="Poly_export"/>
</dbReference>
<dbReference type="Proteomes" id="UP000285655">
    <property type="component" value="Unassembled WGS sequence"/>
</dbReference>
<keyword evidence="1" id="KW-0732">Signal</keyword>
<evidence type="ECO:0000313" key="6">
    <source>
        <dbReference type="Proteomes" id="UP000285655"/>
    </source>
</evidence>
<gene>
    <name evidence="5" type="ORF">C4544_01780</name>
</gene>
<evidence type="ECO:0000256" key="2">
    <source>
        <dbReference type="SAM" id="MobiDB-lite"/>
    </source>
</evidence>
<feature type="region of interest" description="Disordered" evidence="2">
    <location>
        <begin position="49"/>
        <end position="69"/>
    </location>
</feature>
<protein>
    <submittedName>
        <fullName evidence="5">Uncharacterized protein</fullName>
    </submittedName>
</protein>
<comment type="caution">
    <text evidence="5">The sequence shown here is derived from an EMBL/GenBank/DDBJ whole genome shotgun (WGS) entry which is preliminary data.</text>
</comment>
<dbReference type="Pfam" id="PF10531">
    <property type="entry name" value="SLBB"/>
    <property type="match status" value="1"/>
</dbReference>
<evidence type="ECO:0000259" key="3">
    <source>
        <dbReference type="Pfam" id="PF02563"/>
    </source>
</evidence>
<dbReference type="AlphaFoldDB" id="A0A419DF78"/>
<organism evidence="5 6">
    <name type="scientific">candidate division WS5 bacterium</name>
    <dbReference type="NCBI Taxonomy" id="2093353"/>
    <lineage>
        <taxon>Bacteria</taxon>
        <taxon>candidate division WS5</taxon>
    </lineage>
</organism>
<evidence type="ECO:0000256" key="1">
    <source>
        <dbReference type="ARBA" id="ARBA00022729"/>
    </source>
</evidence>
<accession>A0A419DF78</accession>
<feature type="domain" description="Polysaccharide export protein N-terminal" evidence="3">
    <location>
        <begin position="94"/>
        <end position="165"/>
    </location>
</feature>